<sequence length="171" mass="19390">MENTVTENSKNLGAIIHLSTFLKFFFPFGNFIAPLIIWTMNKEKPFVDEHGRQAINFQLSVFLYTLLIGVLCIPFFVIFAADFISLIDVIEHTAHEIQFNEITNLSGYILLFGIVAMLLFGLFIFELYAVITATMHAAKGKLYKYPLSIPFIKSEASSISELNQSKNEHNS</sequence>
<reference evidence="6 7" key="1">
    <citation type="submission" date="2018-10" db="EMBL/GenBank/DDBJ databases">
        <title>Genomic Encyclopedia of Archaeal and Bacterial Type Strains, Phase II (KMG-II): from individual species to whole genera.</title>
        <authorList>
            <person name="Goeker M."/>
        </authorList>
    </citation>
    <scope>NUCLEOTIDE SEQUENCE [LARGE SCALE GENOMIC DNA]</scope>
    <source>
        <strain evidence="6 7">DSM 23424</strain>
    </source>
</reference>
<gene>
    <name evidence="6" type="ORF">BXY75_1628</name>
</gene>
<feature type="transmembrane region" description="Helical" evidence="5">
    <location>
        <begin position="61"/>
        <end position="87"/>
    </location>
</feature>
<dbReference type="EMBL" id="REFC01000012">
    <property type="protein sequence ID" value="RMA64747.1"/>
    <property type="molecule type" value="Genomic_DNA"/>
</dbReference>
<keyword evidence="3 5" id="KW-1133">Transmembrane helix</keyword>
<evidence type="ECO:0008006" key="8">
    <source>
        <dbReference type="Google" id="ProtNLM"/>
    </source>
</evidence>
<feature type="transmembrane region" description="Helical" evidence="5">
    <location>
        <begin position="20"/>
        <end position="40"/>
    </location>
</feature>
<evidence type="ECO:0000313" key="6">
    <source>
        <dbReference type="EMBL" id="RMA64747.1"/>
    </source>
</evidence>
<keyword evidence="4 5" id="KW-0472">Membrane</keyword>
<keyword evidence="7" id="KW-1185">Reference proteome</keyword>
<evidence type="ECO:0000313" key="7">
    <source>
        <dbReference type="Proteomes" id="UP000271339"/>
    </source>
</evidence>
<protein>
    <recommendedName>
        <fullName evidence="8">Tic20 family protein</fullName>
    </recommendedName>
</protein>
<evidence type="ECO:0000256" key="4">
    <source>
        <dbReference type="ARBA" id="ARBA00023136"/>
    </source>
</evidence>
<evidence type="ECO:0000256" key="5">
    <source>
        <dbReference type="SAM" id="Phobius"/>
    </source>
</evidence>
<comment type="subcellular location">
    <subcellularLocation>
        <location evidence="1">Membrane</location>
        <topology evidence="1">Multi-pass membrane protein</topology>
    </subcellularLocation>
</comment>
<keyword evidence="2 5" id="KW-0812">Transmembrane</keyword>
<accession>A0A3L9YY61</accession>
<dbReference type="Pfam" id="PF09685">
    <property type="entry name" value="MamF_MmsF"/>
    <property type="match status" value="1"/>
</dbReference>
<evidence type="ECO:0000256" key="2">
    <source>
        <dbReference type="ARBA" id="ARBA00022692"/>
    </source>
</evidence>
<name>A0A3L9YY61_9FLAO</name>
<dbReference type="InterPro" id="IPR019109">
    <property type="entry name" value="MamF_MmsF"/>
</dbReference>
<dbReference type="RefSeq" id="WP_121907180.1">
    <property type="nucleotide sequence ID" value="NZ_REFC01000012.1"/>
</dbReference>
<dbReference type="AlphaFoldDB" id="A0A3L9YY61"/>
<organism evidence="6 7">
    <name type="scientific">Ulvibacter antarcticus</name>
    <dbReference type="NCBI Taxonomy" id="442714"/>
    <lineage>
        <taxon>Bacteria</taxon>
        <taxon>Pseudomonadati</taxon>
        <taxon>Bacteroidota</taxon>
        <taxon>Flavobacteriia</taxon>
        <taxon>Flavobacteriales</taxon>
        <taxon>Flavobacteriaceae</taxon>
        <taxon>Ulvibacter</taxon>
    </lineage>
</organism>
<dbReference type="OrthoDB" id="9808930at2"/>
<dbReference type="Proteomes" id="UP000271339">
    <property type="component" value="Unassembled WGS sequence"/>
</dbReference>
<proteinExistence type="predicted"/>
<evidence type="ECO:0000256" key="1">
    <source>
        <dbReference type="ARBA" id="ARBA00004141"/>
    </source>
</evidence>
<comment type="caution">
    <text evidence="6">The sequence shown here is derived from an EMBL/GenBank/DDBJ whole genome shotgun (WGS) entry which is preliminary data.</text>
</comment>
<feature type="transmembrane region" description="Helical" evidence="5">
    <location>
        <begin position="107"/>
        <end position="131"/>
    </location>
</feature>
<evidence type="ECO:0000256" key="3">
    <source>
        <dbReference type="ARBA" id="ARBA00022989"/>
    </source>
</evidence>